<evidence type="ECO:0000313" key="3">
    <source>
        <dbReference type="EMBL" id="VYS46833.1"/>
    </source>
</evidence>
<feature type="signal peptide" evidence="1">
    <location>
        <begin position="1"/>
        <end position="29"/>
    </location>
</feature>
<feature type="chain" id="PRO_5024910291" description="Plant thionin family protein" evidence="1">
    <location>
        <begin position="30"/>
        <end position="93"/>
    </location>
</feature>
<dbReference type="KEGG" id="ath:AT1G21866"/>
<keyword evidence="1" id="KW-0732">Signal</keyword>
<evidence type="ECO:0000256" key="1">
    <source>
        <dbReference type="SAM" id="SignalP"/>
    </source>
</evidence>
<accession>A0A654EBU3</accession>
<dbReference type="Araport" id="AT1G21866"/>
<evidence type="ECO:0000313" key="4">
    <source>
        <dbReference type="Proteomes" id="UP000426265"/>
    </source>
</evidence>
<dbReference type="AlphaFoldDB" id="A0A654EBU3"/>
<gene>
    <name evidence="2" type="ordered locus">At1g21866</name>
    <name evidence="3" type="ORF">AN1_LOCUS2327</name>
</gene>
<protein>
    <recommendedName>
        <fullName evidence="5">Plant thionin family protein</fullName>
    </recommendedName>
</protein>
<dbReference type="Proteomes" id="UP000426265">
    <property type="component" value="Unassembled WGS sequence"/>
</dbReference>
<organism evidence="3 4">
    <name type="scientific">Arabidopsis thaliana</name>
    <name type="common">Mouse-ear cress</name>
    <dbReference type="NCBI Taxonomy" id="3702"/>
    <lineage>
        <taxon>Eukaryota</taxon>
        <taxon>Viridiplantae</taxon>
        <taxon>Streptophyta</taxon>
        <taxon>Embryophyta</taxon>
        <taxon>Tracheophyta</taxon>
        <taxon>Spermatophyta</taxon>
        <taxon>Magnoliopsida</taxon>
        <taxon>eudicotyledons</taxon>
        <taxon>Gunneridae</taxon>
        <taxon>Pentapetalae</taxon>
        <taxon>rosids</taxon>
        <taxon>malvids</taxon>
        <taxon>Brassicales</taxon>
        <taxon>Brassicaceae</taxon>
        <taxon>Camelineae</taxon>
        <taxon>Arabidopsis</taxon>
    </lineage>
</organism>
<dbReference type="OMA" id="AICANPC"/>
<dbReference type="RefSeq" id="NP_001077577.1">
    <property type="nucleotide sequence ID" value="NM_001084108.2"/>
</dbReference>
<dbReference type="EMBL" id="CACRSJ010000104">
    <property type="protein sequence ID" value="VYS46833.1"/>
    <property type="molecule type" value="Genomic_DNA"/>
</dbReference>
<dbReference type="GeneID" id="5007713"/>
<evidence type="ECO:0000313" key="2">
    <source>
        <dbReference type="Araport" id="AT1G21866"/>
    </source>
</evidence>
<proteinExistence type="predicted"/>
<name>A0A654EBU3_ARATH</name>
<dbReference type="PANTHER" id="PTHR31710">
    <property type="entry name" value="GB|AAF16529.1-RELATED"/>
    <property type="match status" value="1"/>
</dbReference>
<evidence type="ECO:0008006" key="5">
    <source>
        <dbReference type="Google" id="ProtNLM"/>
    </source>
</evidence>
<reference evidence="3 4" key="1">
    <citation type="submission" date="2019-11" db="EMBL/GenBank/DDBJ databases">
        <authorList>
            <person name="Jiao W.-B."/>
            <person name="Schneeberger K."/>
        </authorList>
    </citation>
    <scope>NUCLEOTIDE SEQUENCE [LARGE SCALE GENOMIC DNA]</scope>
    <source>
        <strain evidence="4">cv. An-1</strain>
    </source>
</reference>
<sequence length="93" mass="10215">MATQVSKKICSVLMIVILFAMMFSAHSNSIDVCVKNCVVNQCMKASKKATPAICANPCKIICDPLNNERYIVPRGNGGPIKRFCRAFSWICTA</sequence>
<dbReference type="PANTHER" id="PTHR31710:SF39">
    <property type="entry name" value="PLANT THIONIN FAMILY PROTEIN"/>
    <property type="match status" value="1"/>
</dbReference>
<dbReference type="ExpressionAtlas" id="A0A654EBU3">
    <property type="expression patterns" value="baseline"/>
</dbReference>